<keyword evidence="6" id="KW-1185">Reference proteome</keyword>
<dbReference type="InterPro" id="IPR050194">
    <property type="entry name" value="Glycosyltransferase_grp1"/>
</dbReference>
<dbReference type="GO" id="GO:0016758">
    <property type="term" value="F:hexosyltransferase activity"/>
    <property type="evidence" value="ECO:0007669"/>
    <property type="project" value="TreeGrafter"/>
</dbReference>
<reference evidence="5 6" key="1">
    <citation type="submission" date="2017-06" db="EMBL/GenBank/DDBJ databases">
        <authorList>
            <consortium name="Pathogen Informatics"/>
        </authorList>
    </citation>
    <scope>NUCLEOTIDE SEQUENCE [LARGE SCALE GENOMIC DNA]</scope>
    <source>
        <strain evidence="5 6">NCTC13039</strain>
    </source>
</reference>
<dbReference type="CDD" id="cd03801">
    <property type="entry name" value="GT4_PimA-like"/>
    <property type="match status" value="1"/>
</dbReference>
<evidence type="ECO:0000313" key="6">
    <source>
        <dbReference type="Proteomes" id="UP000242637"/>
    </source>
</evidence>
<evidence type="ECO:0000256" key="2">
    <source>
        <dbReference type="ARBA" id="ARBA00022676"/>
    </source>
</evidence>
<dbReference type="PANTHER" id="PTHR45947">
    <property type="entry name" value="SULFOQUINOVOSYL TRANSFERASE SQD2"/>
    <property type="match status" value="1"/>
</dbReference>
<dbReference type="Pfam" id="PF13692">
    <property type="entry name" value="Glyco_trans_1_4"/>
    <property type="match status" value="1"/>
</dbReference>
<evidence type="ECO:0000256" key="3">
    <source>
        <dbReference type="ARBA" id="ARBA00022679"/>
    </source>
</evidence>
<dbReference type="Gene3D" id="3.40.50.2000">
    <property type="entry name" value="Glycogen Phosphorylase B"/>
    <property type="match status" value="2"/>
</dbReference>
<evidence type="ECO:0000256" key="1">
    <source>
        <dbReference type="ARBA" id="ARBA00021292"/>
    </source>
</evidence>
<feature type="domain" description="Glycosyltransferase subfamily 4-like N-terminal" evidence="4">
    <location>
        <begin position="15"/>
        <end position="173"/>
    </location>
</feature>
<dbReference type="AlphaFoldDB" id="A0A239VMB3"/>
<evidence type="ECO:0000259" key="4">
    <source>
        <dbReference type="Pfam" id="PF13439"/>
    </source>
</evidence>
<protein>
    <recommendedName>
        <fullName evidence="1">D-inositol 3-phosphate glycosyltransferase</fullName>
    </recommendedName>
</protein>
<accession>A0A239VMB3</accession>
<dbReference type="STRING" id="1121387.GCA_000429885_00008"/>
<organism evidence="5 6">
    <name type="scientific">Dermatophilus congolensis</name>
    <dbReference type="NCBI Taxonomy" id="1863"/>
    <lineage>
        <taxon>Bacteria</taxon>
        <taxon>Bacillati</taxon>
        <taxon>Actinomycetota</taxon>
        <taxon>Actinomycetes</taxon>
        <taxon>Micrococcales</taxon>
        <taxon>Dermatophilaceae</taxon>
        <taxon>Dermatophilus</taxon>
    </lineage>
</organism>
<dbReference type="Proteomes" id="UP000242637">
    <property type="component" value="Chromosome 1"/>
</dbReference>
<proteinExistence type="predicted"/>
<dbReference type="OrthoDB" id="5240531at2"/>
<keyword evidence="2 5" id="KW-0328">Glycosyltransferase</keyword>
<dbReference type="EMBL" id="LT906453">
    <property type="protein sequence ID" value="SNV22738.1"/>
    <property type="molecule type" value="Genomic_DNA"/>
</dbReference>
<dbReference type="Pfam" id="PF13439">
    <property type="entry name" value="Glyco_transf_4"/>
    <property type="match status" value="1"/>
</dbReference>
<dbReference type="PANTHER" id="PTHR45947:SF3">
    <property type="entry name" value="SULFOQUINOVOSYL TRANSFERASE SQD2"/>
    <property type="match status" value="1"/>
</dbReference>
<evidence type="ECO:0000313" key="5">
    <source>
        <dbReference type="EMBL" id="SNV22738.1"/>
    </source>
</evidence>
<dbReference type="SUPFAM" id="SSF53756">
    <property type="entry name" value="UDP-Glycosyltransferase/glycogen phosphorylase"/>
    <property type="match status" value="1"/>
</dbReference>
<gene>
    <name evidence="5" type="primary">pimA</name>
    <name evidence="5" type="ORF">SAMEA4475696_01639</name>
</gene>
<dbReference type="RefSeq" id="WP_034400341.1">
    <property type="nucleotide sequence ID" value="NZ_JAAFNI010000001.1"/>
</dbReference>
<dbReference type="GeneID" id="63459841"/>
<sequence length="390" mass="41598">MRIGIVCPYSFDVAGGVQNHTRDLAHQLHTRGHHVAVLAPADETTPHTRNFTSAGNSRAIPYNGSIARLAFGPAVANRVTTWLENGRFDILHIHEPLVPSTSILALRAARTPIVATFHTNLERSLAIQAVSPLVRSSLEKIHGRIAVSQAARQTALNHMGIDSVIIPNGVDTHTFATATPNPTWTGTPDHPTIAFLGRIDEPRKGLPVLADALPHLLKHHPGLRLLIAGHGDIPTARNRIPASARHAAHFLGAIPETDKAALLRSVDAYIAPHTGGESFGIVLVEAMSAGAPVIASNLTPFTHVLGDAGITFPTGNSHALAQAITNLLHNPELCNQLHLAGPARAATYDWRHVSDDILAVYETVLEGTRTTPLTNTATALWATLKATLTP</sequence>
<dbReference type="KEGG" id="dco:SAMEA4475696_1639"/>
<dbReference type="GO" id="GO:1901137">
    <property type="term" value="P:carbohydrate derivative biosynthetic process"/>
    <property type="evidence" value="ECO:0007669"/>
    <property type="project" value="UniProtKB-ARBA"/>
</dbReference>
<dbReference type="InterPro" id="IPR028098">
    <property type="entry name" value="Glyco_trans_4-like_N"/>
</dbReference>
<name>A0A239VMB3_9MICO</name>
<keyword evidence="3 5" id="KW-0808">Transferase</keyword>